<keyword evidence="1" id="KW-0812">Transmembrane</keyword>
<dbReference type="OrthoDB" id="8196546at2759"/>
<keyword evidence="3" id="KW-1185">Reference proteome</keyword>
<reference evidence="2" key="1">
    <citation type="submission" date="2022-01" db="EMBL/GenBank/DDBJ databases">
        <authorList>
            <person name="King R."/>
        </authorList>
    </citation>
    <scope>NUCLEOTIDE SEQUENCE</scope>
</reference>
<protein>
    <submittedName>
        <fullName evidence="2">Uncharacterized protein</fullName>
    </submittedName>
</protein>
<evidence type="ECO:0000313" key="2">
    <source>
        <dbReference type="EMBL" id="CAG9827720.1"/>
    </source>
</evidence>
<proteinExistence type="predicted"/>
<feature type="non-terminal residue" evidence="2">
    <location>
        <position position="179"/>
    </location>
</feature>
<organism evidence="2 3">
    <name type="scientific">Diabrotica balteata</name>
    <name type="common">Banded cucumber beetle</name>
    <dbReference type="NCBI Taxonomy" id="107213"/>
    <lineage>
        <taxon>Eukaryota</taxon>
        <taxon>Metazoa</taxon>
        <taxon>Ecdysozoa</taxon>
        <taxon>Arthropoda</taxon>
        <taxon>Hexapoda</taxon>
        <taxon>Insecta</taxon>
        <taxon>Pterygota</taxon>
        <taxon>Neoptera</taxon>
        <taxon>Endopterygota</taxon>
        <taxon>Coleoptera</taxon>
        <taxon>Polyphaga</taxon>
        <taxon>Cucujiformia</taxon>
        <taxon>Chrysomeloidea</taxon>
        <taxon>Chrysomelidae</taxon>
        <taxon>Galerucinae</taxon>
        <taxon>Diabroticina</taxon>
        <taxon>Diabroticites</taxon>
        <taxon>Diabrotica</taxon>
    </lineage>
</organism>
<dbReference type="Proteomes" id="UP001153709">
    <property type="component" value="Chromosome 1"/>
</dbReference>
<accession>A0A9N9X557</accession>
<dbReference type="EMBL" id="OU898276">
    <property type="protein sequence ID" value="CAG9827720.1"/>
    <property type="molecule type" value="Genomic_DNA"/>
</dbReference>
<keyword evidence="1" id="KW-0472">Membrane</keyword>
<dbReference type="AlphaFoldDB" id="A0A9N9X557"/>
<dbReference type="PANTHER" id="PTHR47027:SF20">
    <property type="entry name" value="REVERSE TRANSCRIPTASE-LIKE PROTEIN WITH RNA-DIRECTED DNA POLYMERASE DOMAIN"/>
    <property type="match status" value="1"/>
</dbReference>
<evidence type="ECO:0000256" key="1">
    <source>
        <dbReference type="SAM" id="Phobius"/>
    </source>
</evidence>
<sequence>MEFTKAQNIKVKLVLDNTEIEQISSYKYLGAWITEDTDQTKEIRCRIEIARSTFNRMRKLFCNRDIYISLRIRIFLCYIFSTLLYGFEAWTLEKSNFKNLEAFEMWCYRRILKISWMDRKTNEQVLEQLGKQCEVLNSIKIRKLEFLGHIMRGKKYELLRNIMQGKIKGRRSVGRRKIS</sequence>
<keyword evidence="1" id="KW-1133">Transmembrane helix</keyword>
<feature type="transmembrane region" description="Helical" evidence="1">
    <location>
        <begin position="66"/>
        <end position="87"/>
    </location>
</feature>
<gene>
    <name evidence="2" type="ORF">DIABBA_LOCUS1699</name>
</gene>
<name>A0A9N9X557_DIABA</name>
<dbReference type="PANTHER" id="PTHR47027">
    <property type="entry name" value="REVERSE TRANSCRIPTASE DOMAIN-CONTAINING PROTEIN"/>
    <property type="match status" value="1"/>
</dbReference>
<evidence type="ECO:0000313" key="3">
    <source>
        <dbReference type="Proteomes" id="UP001153709"/>
    </source>
</evidence>